<dbReference type="SUPFAM" id="SSF47979">
    <property type="entry name" value="Iron-dependent repressor protein, dimerization domain"/>
    <property type="match status" value="1"/>
</dbReference>
<dbReference type="KEGG" id="fno:Fnod_0133"/>
<dbReference type="SUPFAM" id="SSF46785">
    <property type="entry name" value="Winged helix' DNA-binding domain"/>
    <property type="match status" value="1"/>
</dbReference>
<evidence type="ECO:0000256" key="2">
    <source>
        <dbReference type="ARBA" id="ARBA00011738"/>
    </source>
</evidence>
<dbReference type="eggNOG" id="COG1321">
    <property type="taxonomic scope" value="Bacteria"/>
</dbReference>
<evidence type="ECO:0000313" key="5">
    <source>
        <dbReference type="Proteomes" id="UP000002415"/>
    </source>
</evidence>
<dbReference type="Pfam" id="PF01325">
    <property type="entry name" value="Fe_dep_repress"/>
    <property type="match status" value="1"/>
</dbReference>
<dbReference type="OrthoDB" id="37346at2"/>
<gene>
    <name evidence="4" type="ordered locus">Fnod_0133</name>
</gene>
<keyword evidence="5" id="KW-1185">Reference proteome</keyword>
<dbReference type="PANTHER" id="PTHR33238:SF11">
    <property type="entry name" value="TRANSCRIPTIONAL REGULATOR MNTR"/>
    <property type="match status" value="1"/>
</dbReference>
<dbReference type="InterPro" id="IPR050536">
    <property type="entry name" value="DtxR_MntR_Metal-Reg"/>
</dbReference>
<accession>A7HJB7</accession>
<evidence type="ECO:0000313" key="4">
    <source>
        <dbReference type="EMBL" id="ABS60000.1"/>
    </source>
</evidence>
<reference evidence="4 5" key="1">
    <citation type="submission" date="2007-07" db="EMBL/GenBank/DDBJ databases">
        <title>Complete sequence of Fervidobacterium nodosum Rt17-B1.</title>
        <authorList>
            <consortium name="US DOE Joint Genome Institute"/>
            <person name="Copeland A."/>
            <person name="Lucas S."/>
            <person name="Lapidus A."/>
            <person name="Barry K."/>
            <person name="Glavina del Rio T."/>
            <person name="Dalin E."/>
            <person name="Tice H."/>
            <person name="Pitluck S."/>
            <person name="Saunders E."/>
            <person name="Brettin T."/>
            <person name="Bruce D."/>
            <person name="Detter J.C."/>
            <person name="Han C."/>
            <person name="Schmutz J."/>
            <person name="Larimer F."/>
            <person name="Land M."/>
            <person name="Hauser L."/>
            <person name="Kyrpides N."/>
            <person name="Mikhailova N."/>
            <person name="Nelson K."/>
            <person name="Gogarten J.P."/>
            <person name="Noll K."/>
            <person name="Richardson P."/>
        </authorList>
    </citation>
    <scope>NUCLEOTIDE SEQUENCE [LARGE SCALE GENOMIC DNA]</scope>
    <source>
        <strain evidence="5">ATCC 35602 / DSM 5306 / Rt17-B1</strain>
    </source>
</reference>
<proteinExistence type="predicted"/>
<dbReference type="InterPro" id="IPR036421">
    <property type="entry name" value="Fe_dep_repressor_sf"/>
</dbReference>
<name>A7HJB7_FERNB</name>
<dbReference type="HOGENOM" id="CLU_069532_3_0_0"/>
<dbReference type="Proteomes" id="UP000002415">
    <property type="component" value="Chromosome"/>
</dbReference>
<protein>
    <submittedName>
        <fullName evidence="4">Iron dependent repressor</fullName>
    </submittedName>
</protein>
<dbReference type="STRING" id="381764.Fnod_0133"/>
<dbReference type="InterPro" id="IPR036388">
    <property type="entry name" value="WH-like_DNA-bd_sf"/>
</dbReference>
<dbReference type="InterPro" id="IPR036390">
    <property type="entry name" value="WH_DNA-bd_sf"/>
</dbReference>
<reference evidence="4 5" key="2">
    <citation type="journal article" date="2009" name="Proc. Natl. Acad. Sci. U.S.A.">
        <title>On the chimeric nature, thermophilic origin, and phylogenetic placement of the Thermotogales.</title>
        <authorList>
            <person name="Zhaxybayeva O."/>
            <person name="Swithers K.S."/>
            <person name="Lapierre P."/>
            <person name="Fournier G.P."/>
            <person name="Bickhart D.M."/>
            <person name="DeBoy R.T."/>
            <person name="Nelson K.E."/>
            <person name="Nesbo C.L."/>
            <person name="Doolittle W.F."/>
            <person name="Gogarten J.P."/>
            <person name="Noll K.M."/>
        </authorList>
    </citation>
    <scope>NUCLEOTIDE SEQUENCE [LARGE SCALE GENOMIC DNA]</scope>
    <source>
        <strain evidence="5">ATCC 35602 / DSM 5306 / Rt17-B1</strain>
    </source>
</reference>
<dbReference type="AlphaFoldDB" id="A7HJB7"/>
<dbReference type="InterPro" id="IPR022687">
    <property type="entry name" value="HTH_DTXR"/>
</dbReference>
<dbReference type="PANTHER" id="PTHR33238">
    <property type="entry name" value="IRON (METAL) DEPENDENT REPRESSOR, DTXR FAMILY"/>
    <property type="match status" value="1"/>
</dbReference>
<feature type="domain" description="HTH dtxR-type" evidence="3">
    <location>
        <begin position="9"/>
        <end position="61"/>
    </location>
</feature>
<dbReference type="SMART" id="SM00529">
    <property type="entry name" value="HTH_DTXR"/>
    <property type="match status" value="1"/>
</dbReference>
<dbReference type="EMBL" id="CP000771">
    <property type="protein sequence ID" value="ABS60000.1"/>
    <property type="molecule type" value="Genomic_DNA"/>
</dbReference>
<dbReference type="GO" id="GO:0005737">
    <property type="term" value="C:cytoplasm"/>
    <property type="evidence" value="ECO:0007669"/>
    <property type="project" value="UniProtKB-SubCell"/>
</dbReference>
<evidence type="ECO:0000256" key="1">
    <source>
        <dbReference type="ARBA" id="ARBA00004496"/>
    </source>
</evidence>
<dbReference type="InterPro" id="IPR022689">
    <property type="entry name" value="Iron_dep_repressor"/>
</dbReference>
<dbReference type="RefSeq" id="WP_011993323.1">
    <property type="nucleotide sequence ID" value="NC_009718.1"/>
</dbReference>
<dbReference type="GO" id="GO:0003700">
    <property type="term" value="F:DNA-binding transcription factor activity"/>
    <property type="evidence" value="ECO:0007669"/>
    <property type="project" value="InterPro"/>
</dbReference>
<comment type="subunit">
    <text evidence="2">Homodimer.</text>
</comment>
<dbReference type="GO" id="GO:0003677">
    <property type="term" value="F:DNA binding"/>
    <property type="evidence" value="ECO:0007669"/>
    <property type="project" value="InterPro"/>
</dbReference>
<sequence>MDKIGSTERKYLLAVYLTLNEMGWTRLKKISTFLNVKMPSAKQFLEKLTEQGLIYYEHRGGISLTQEGKKLAVLENARFNAVKMFFCEILQLNEKESDEAAWNVYFNLSDKIVNKFSDFARFLVEEEGKAVVEKFRTFLSQPRKKTAPCPISSTYEILEKSAEKSEAEKSEKEE</sequence>
<dbReference type="GO" id="GO:0046983">
    <property type="term" value="F:protein dimerization activity"/>
    <property type="evidence" value="ECO:0007669"/>
    <property type="project" value="InterPro"/>
</dbReference>
<dbReference type="GO" id="GO:0046914">
    <property type="term" value="F:transition metal ion binding"/>
    <property type="evidence" value="ECO:0007669"/>
    <property type="project" value="InterPro"/>
</dbReference>
<comment type="subcellular location">
    <subcellularLocation>
        <location evidence="1">Cytoplasm</location>
    </subcellularLocation>
</comment>
<dbReference type="Gene3D" id="1.10.10.10">
    <property type="entry name" value="Winged helix-like DNA-binding domain superfamily/Winged helix DNA-binding domain"/>
    <property type="match status" value="1"/>
</dbReference>
<evidence type="ECO:0000259" key="3">
    <source>
        <dbReference type="Pfam" id="PF01325"/>
    </source>
</evidence>
<organism evidence="4 5">
    <name type="scientific">Fervidobacterium nodosum (strain ATCC 35602 / DSM 5306 / Rt17-B1)</name>
    <dbReference type="NCBI Taxonomy" id="381764"/>
    <lineage>
        <taxon>Bacteria</taxon>
        <taxon>Thermotogati</taxon>
        <taxon>Thermotogota</taxon>
        <taxon>Thermotogae</taxon>
        <taxon>Thermotogales</taxon>
        <taxon>Fervidobacteriaceae</taxon>
        <taxon>Fervidobacterium</taxon>
    </lineage>
</organism>